<sequence>MSDPEYPSVRLHMVLTLSVESLNNPSFSKRLRTIQALASNEGRGI</sequence>
<dbReference type="EMBL" id="GGEC01004034">
    <property type="protein sequence ID" value="MBW84517.1"/>
    <property type="molecule type" value="Transcribed_RNA"/>
</dbReference>
<proteinExistence type="predicted"/>
<protein>
    <submittedName>
        <fullName evidence="1">Uncharacterized protein</fullName>
    </submittedName>
</protein>
<dbReference type="AlphaFoldDB" id="A0A2P2ITJ3"/>
<reference evidence="1" key="1">
    <citation type="submission" date="2018-02" db="EMBL/GenBank/DDBJ databases">
        <title>Rhizophora mucronata_Transcriptome.</title>
        <authorList>
            <person name="Meera S.P."/>
            <person name="Sreeshan A."/>
            <person name="Augustine A."/>
        </authorList>
    </citation>
    <scope>NUCLEOTIDE SEQUENCE</scope>
    <source>
        <tissue evidence="1">Leaf</tissue>
    </source>
</reference>
<accession>A0A2P2ITJ3</accession>
<name>A0A2P2ITJ3_RHIMU</name>
<evidence type="ECO:0000313" key="1">
    <source>
        <dbReference type="EMBL" id="MBW84517.1"/>
    </source>
</evidence>
<organism evidence="1">
    <name type="scientific">Rhizophora mucronata</name>
    <name type="common">Asiatic mangrove</name>
    <dbReference type="NCBI Taxonomy" id="61149"/>
    <lineage>
        <taxon>Eukaryota</taxon>
        <taxon>Viridiplantae</taxon>
        <taxon>Streptophyta</taxon>
        <taxon>Embryophyta</taxon>
        <taxon>Tracheophyta</taxon>
        <taxon>Spermatophyta</taxon>
        <taxon>Magnoliopsida</taxon>
        <taxon>eudicotyledons</taxon>
        <taxon>Gunneridae</taxon>
        <taxon>Pentapetalae</taxon>
        <taxon>rosids</taxon>
        <taxon>fabids</taxon>
        <taxon>Malpighiales</taxon>
        <taxon>Rhizophoraceae</taxon>
        <taxon>Rhizophora</taxon>
    </lineage>
</organism>